<dbReference type="PROSITE" id="PS51257">
    <property type="entry name" value="PROKAR_LIPOPROTEIN"/>
    <property type="match status" value="1"/>
</dbReference>
<keyword evidence="6" id="KW-0472">Membrane</keyword>
<feature type="transmembrane region" description="Helical" evidence="6">
    <location>
        <begin position="85"/>
        <end position="103"/>
    </location>
</feature>
<dbReference type="InterPro" id="IPR029787">
    <property type="entry name" value="Nucleotide_cyclase"/>
</dbReference>
<sequence>MKSIKQAILDKQIDLLFSYSGTVVASGIAVGCFAWIYFSFVTDTPWLMLWGVSLIGVNLARLYLLRSFKRINKRQAILSIWLRRHLVLTFFSGLIWGLLSLTYDPNWATSHQVMLVMLLTGLAAFSITAYAAVLEVYVVFLIPLLLPLELDLFARGEIFTSVLGMLLLLFAIGMLFVARRFYTQYIESIHLSFEHQFLQKELLNGTQNLESMEHALKNAEQQFDNVLETSLDGYWEWDLQKNDLYLSPRWKAQLGYKDHELKSELDTWKNLLHPDDRNVILEKLDNYLIHPRGHWEAEFRLLNKSGGYRGILARATPTLDKQGKLIRLTGVHIDITERVKAENKIKKLAYYDRLTKLPNRILFNDRISHAISQSKHTGLKLCILFLDLDRFKNINDSFGHPAGDHVLKMIAERLKKVVREDDTLARLGGDEFAVLVENVHHSHHAALMAGKIKSSFEKSFVVGGHDFYISGSIGISVYPNDGGDAASLLKNADAAMYKAKNIDRGGFQFYTEELSEKALRHYTIESGLRQALSKQQFSVLYQPKIDLSSGAIKGAEALVRWIHPQFGEIPPEQFIPIAEETGQIRGIGEWVLLQACKTAQDWQSRGLDIGRMAVNLSGVQLQSEDFLETVKSILLKTGLPTDLLELEVTENILMRDSEKSINSLVELQSMGINIAIDDFGTGYSSLAQLATLPVDKLKIDRSFVTNICQDEQSAEISRTIIALGRTLSKVVIAEGIEYSDQQDFLRQEGCDEGQGFLFSKPMTGQQFVEFTEHNGQQARLTTLQS</sequence>
<dbReference type="SUPFAM" id="SSF55073">
    <property type="entry name" value="Nucleotide cyclase"/>
    <property type="match status" value="1"/>
</dbReference>
<dbReference type="Gene3D" id="3.30.70.270">
    <property type="match status" value="1"/>
</dbReference>
<accession>A0A1E2UPX4</accession>
<evidence type="ECO:0000256" key="1">
    <source>
        <dbReference type="ARBA" id="ARBA00001946"/>
    </source>
</evidence>
<dbReference type="Pfam" id="PF00563">
    <property type="entry name" value="EAL"/>
    <property type="match status" value="1"/>
</dbReference>
<dbReference type="CDD" id="cd00130">
    <property type="entry name" value="PAS"/>
    <property type="match status" value="1"/>
</dbReference>
<feature type="transmembrane region" description="Helical" evidence="6">
    <location>
        <begin position="115"/>
        <end position="146"/>
    </location>
</feature>
<dbReference type="SMART" id="SM00086">
    <property type="entry name" value="PAC"/>
    <property type="match status" value="1"/>
</dbReference>
<dbReference type="SMART" id="SM00052">
    <property type="entry name" value="EAL"/>
    <property type="match status" value="1"/>
</dbReference>
<comment type="caution">
    <text evidence="11">The sequence shown here is derived from an EMBL/GenBank/DDBJ whole genome shotgun (WGS) entry which is preliminary data.</text>
</comment>
<dbReference type="InterPro" id="IPR000160">
    <property type="entry name" value="GGDEF_dom"/>
</dbReference>
<evidence type="ECO:0000259" key="10">
    <source>
        <dbReference type="PROSITE" id="PS50887"/>
    </source>
</evidence>
<dbReference type="InterPro" id="IPR043128">
    <property type="entry name" value="Rev_trsase/Diguanyl_cyclase"/>
</dbReference>
<keyword evidence="3" id="KW-0973">c-di-GMP</keyword>
<comment type="cofactor">
    <cofactor evidence="1">
        <name>Mg(2+)</name>
        <dbReference type="ChEBI" id="CHEBI:18420"/>
    </cofactor>
</comment>
<evidence type="ECO:0000313" key="12">
    <source>
        <dbReference type="Proteomes" id="UP000094849"/>
    </source>
</evidence>
<dbReference type="GO" id="GO:0071732">
    <property type="term" value="P:cellular response to nitric oxide"/>
    <property type="evidence" value="ECO:0007669"/>
    <property type="project" value="UniProtKB-ARBA"/>
</dbReference>
<dbReference type="PROSITE" id="PS50887">
    <property type="entry name" value="GGDEF"/>
    <property type="match status" value="1"/>
</dbReference>
<dbReference type="InterPro" id="IPR013655">
    <property type="entry name" value="PAS_fold_3"/>
</dbReference>
<dbReference type="FunFam" id="3.30.70.270:FF:000001">
    <property type="entry name" value="Diguanylate cyclase domain protein"/>
    <property type="match status" value="1"/>
</dbReference>
<dbReference type="PROSITE" id="PS50112">
    <property type="entry name" value="PAS"/>
    <property type="match status" value="1"/>
</dbReference>
<comment type="catalytic activity">
    <reaction evidence="4">
        <text>3',3'-c-di-GMP + H2O = 5'-phosphoguanylyl(3'-&gt;5')guanosine + H(+)</text>
        <dbReference type="Rhea" id="RHEA:24902"/>
        <dbReference type="ChEBI" id="CHEBI:15377"/>
        <dbReference type="ChEBI" id="CHEBI:15378"/>
        <dbReference type="ChEBI" id="CHEBI:58754"/>
        <dbReference type="ChEBI" id="CHEBI:58805"/>
        <dbReference type="EC" id="3.1.4.52"/>
    </reaction>
    <physiologicalReaction direction="left-to-right" evidence="4">
        <dbReference type="Rhea" id="RHEA:24903"/>
    </physiologicalReaction>
</comment>
<feature type="domain" description="PAC" evidence="8">
    <location>
        <begin position="295"/>
        <end position="347"/>
    </location>
</feature>
<keyword evidence="6" id="KW-0812">Transmembrane</keyword>
<feature type="coiled-coil region" evidence="5">
    <location>
        <begin position="202"/>
        <end position="229"/>
    </location>
</feature>
<dbReference type="STRING" id="1818881.A3196_07325"/>
<dbReference type="OrthoDB" id="5777683at2"/>
<dbReference type="RefSeq" id="WP_069013800.1">
    <property type="nucleotide sequence ID" value="NZ_LVJW01000003.1"/>
</dbReference>
<dbReference type="InterPro" id="IPR000014">
    <property type="entry name" value="PAS"/>
</dbReference>
<feature type="domain" description="EAL" evidence="9">
    <location>
        <begin position="521"/>
        <end position="775"/>
    </location>
</feature>
<dbReference type="InterPro" id="IPR001633">
    <property type="entry name" value="EAL_dom"/>
</dbReference>
<dbReference type="InterPro" id="IPR052155">
    <property type="entry name" value="Biofilm_reg_signaling"/>
</dbReference>
<evidence type="ECO:0000259" key="8">
    <source>
        <dbReference type="PROSITE" id="PS50113"/>
    </source>
</evidence>
<evidence type="ECO:0000256" key="6">
    <source>
        <dbReference type="SAM" id="Phobius"/>
    </source>
</evidence>
<feature type="transmembrane region" description="Helical" evidence="6">
    <location>
        <begin position="16"/>
        <end position="38"/>
    </location>
</feature>
<dbReference type="PROSITE" id="PS50113">
    <property type="entry name" value="PAC"/>
    <property type="match status" value="1"/>
</dbReference>
<dbReference type="NCBIfam" id="TIGR00254">
    <property type="entry name" value="GGDEF"/>
    <property type="match status" value="1"/>
</dbReference>
<dbReference type="InterPro" id="IPR001610">
    <property type="entry name" value="PAC"/>
</dbReference>
<dbReference type="Proteomes" id="UP000094849">
    <property type="component" value="Unassembled WGS sequence"/>
</dbReference>
<keyword evidence="6" id="KW-1133">Transmembrane helix</keyword>
<dbReference type="PANTHER" id="PTHR44757:SF2">
    <property type="entry name" value="BIOFILM ARCHITECTURE MAINTENANCE PROTEIN MBAA"/>
    <property type="match status" value="1"/>
</dbReference>
<dbReference type="InterPro" id="IPR035919">
    <property type="entry name" value="EAL_sf"/>
</dbReference>
<feature type="transmembrane region" description="Helical" evidence="6">
    <location>
        <begin position="44"/>
        <end position="64"/>
    </location>
</feature>
<feature type="transmembrane region" description="Helical" evidence="6">
    <location>
        <begin position="158"/>
        <end position="178"/>
    </location>
</feature>
<dbReference type="EMBL" id="LVJZ01000003">
    <property type="protein sequence ID" value="ODB96582.1"/>
    <property type="molecule type" value="Genomic_DNA"/>
</dbReference>
<dbReference type="Gene3D" id="3.20.20.450">
    <property type="entry name" value="EAL domain"/>
    <property type="match status" value="1"/>
</dbReference>
<dbReference type="CDD" id="cd01949">
    <property type="entry name" value="GGDEF"/>
    <property type="match status" value="1"/>
</dbReference>
<dbReference type="FunFam" id="3.20.20.450:FF:000001">
    <property type="entry name" value="Cyclic di-GMP phosphodiesterase yahA"/>
    <property type="match status" value="1"/>
</dbReference>
<keyword evidence="12" id="KW-1185">Reference proteome</keyword>
<dbReference type="Pfam" id="PF00990">
    <property type="entry name" value="GGDEF"/>
    <property type="match status" value="1"/>
</dbReference>
<dbReference type="AlphaFoldDB" id="A0A1E2UPX4"/>
<feature type="domain" description="GGDEF" evidence="10">
    <location>
        <begin position="379"/>
        <end position="512"/>
    </location>
</feature>
<proteinExistence type="predicted"/>
<dbReference type="SUPFAM" id="SSF141868">
    <property type="entry name" value="EAL domain-like"/>
    <property type="match status" value="1"/>
</dbReference>
<evidence type="ECO:0000256" key="5">
    <source>
        <dbReference type="SAM" id="Coils"/>
    </source>
</evidence>
<dbReference type="CDD" id="cd01948">
    <property type="entry name" value="EAL"/>
    <property type="match status" value="1"/>
</dbReference>
<dbReference type="PROSITE" id="PS50883">
    <property type="entry name" value="EAL"/>
    <property type="match status" value="1"/>
</dbReference>
<evidence type="ECO:0000256" key="4">
    <source>
        <dbReference type="ARBA" id="ARBA00051114"/>
    </source>
</evidence>
<evidence type="ECO:0000313" key="11">
    <source>
        <dbReference type="EMBL" id="ODB96582.1"/>
    </source>
</evidence>
<dbReference type="InterPro" id="IPR035965">
    <property type="entry name" value="PAS-like_dom_sf"/>
</dbReference>
<dbReference type="SMART" id="SM00091">
    <property type="entry name" value="PAS"/>
    <property type="match status" value="1"/>
</dbReference>
<dbReference type="SMART" id="SM00267">
    <property type="entry name" value="GGDEF"/>
    <property type="match status" value="1"/>
</dbReference>
<feature type="domain" description="PAS" evidence="7">
    <location>
        <begin position="219"/>
        <end position="291"/>
    </location>
</feature>
<keyword evidence="5" id="KW-0175">Coiled coil</keyword>
<evidence type="ECO:0000259" key="7">
    <source>
        <dbReference type="PROSITE" id="PS50112"/>
    </source>
</evidence>
<reference evidence="11 12" key="1">
    <citation type="submission" date="2016-03" db="EMBL/GenBank/DDBJ databases">
        <title>Chemosynthetic sulphur-oxidizing symbionts of marine invertebrate animals are capable of nitrogen fixation.</title>
        <authorList>
            <person name="Petersen J.M."/>
            <person name="Kemper A."/>
            <person name="Gruber-Vodicka H."/>
            <person name="Cardini U."/>
            <person name="Geest Mvander."/>
            <person name="Kleiner M."/>
            <person name="Bulgheresi S."/>
            <person name="Fussmann M."/>
            <person name="Herbold C."/>
            <person name="Seah B.K.B."/>
            <person name="Antony C.Paul."/>
            <person name="Liu D."/>
            <person name="Belitz A."/>
            <person name="Weber M."/>
        </authorList>
    </citation>
    <scope>NUCLEOTIDE SEQUENCE [LARGE SCALE GENOMIC DNA]</scope>
    <source>
        <strain evidence="11">G_D</strain>
    </source>
</reference>
<dbReference type="GO" id="GO:0071111">
    <property type="term" value="F:cyclic-guanylate-specific phosphodiesterase activity"/>
    <property type="evidence" value="ECO:0007669"/>
    <property type="project" value="UniProtKB-EC"/>
</dbReference>
<dbReference type="Pfam" id="PF08447">
    <property type="entry name" value="PAS_3"/>
    <property type="match status" value="1"/>
</dbReference>
<dbReference type="NCBIfam" id="TIGR00229">
    <property type="entry name" value="sensory_box"/>
    <property type="match status" value="1"/>
</dbReference>
<dbReference type="SUPFAM" id="SSF55785">
    <property type="entry name" value="PYP-like sensor domain (PAS domain)"/>
    <property type="match status" value="1"/>
</dbReference>
<evidence type="ECO:0000256" key="3">
    <source>
        <dbReference type="ARBA" id="ARBA00022636"/>
    </source>
</evidence>
<dbReference type="InterPro" id="IPR000700">
    <property type="entry name" value="PAS-assoc_C"/>
</dbReference>
<dbReference type="Gene3D" id="3.30.450.20">
    <property type="entry name" value="PAS domain"/>
    <property type="match status" value="1"/>
</dbReference>
<evidence type="ECO:0000259" key="9">
    <source>
        <dbReference type="PROSITE" id="PS50883"/>
    </source>
</evidence>
<gene>
    <name evidence="11" type="ORF">A3196_07325</name>
</gene>
<evidence type="ECO:0000256" key="2">
    <source>
        <dbReference type="ARBA" id="ARBA00012282"/>
    </source>
</evidence>
<protein>
    <recommendedName>
        <fullName evidence="2">cyclic-guanylate-specific phosphodiesterase</fullName>
        <ecNumber evidence="2">3.1.4.52</ecNumber>
    </recommendedName>
</protein>
<organism evidence="11 12">
    <name type="scientific">Candidatus Thiodiazotropha endoloripes</name>
    <dbReference type="NCBI Taxonomy" id="1818881"/>
    <lineage>
        <taxon>Bacteria</taxon>
        <taxon>Pseudomonadati</taxon>
        <taxon>Pseudomonadota</taxon>
        <taxon>Gammaproteobacteria</taxon>
        <taxon>Chromatiales</taxon>
        <taxon>Sedimenticolaceae</taxon>
        <taxon>Candidatus Thiodiazotropha</taxon>
    </lineage>
</organism>
<dbReference type="EC" id="3.1.4.52" evidence="2"/>
<dbReference type="PANTHER" id="PTHR44757">
    <property type="entry name" value="DIGUANYLATE CYCLASE DGCP"/>
    <property type="match status" value="1"/>
</dbReference>
<name>A0A1E2UPX4_9GAMM</name>